<accession>A0ABT4KNN7</accession>
<protein>
    <submittedName>
        <fullName evidence="2">Uncharacterized protein</fullName>
    </submittedName>
</protein>
<evidence type="ECO:0000313" key="3">
    <source>
        <dbReference type="Proteomes" id="UP001079430"/>
    </source>
</evidence>
<proteinExistence type="predicted"/>
<evidence type="ECO:0000313" key="2">
    <source>
        <dbReference type="EMBL" id="MCZ4093463.1"/>
    </source>
</evidence>
<gene>
    <name evidence="2" type="ORF">O3W52_26875</name>
</gene>
<dbReference type="EMBL" id="JAPVOI010000005">
    <property type="protein sequence ID" value="MCZ4093463.1"/>
    <property type="molecule type" value="Genomic_DNA"/>
</dbReference>
<sequence>MNTVPNIFAIVVSLSFPLSAHADTDAAKFLNDALQKKPKITRVRTVEKLEESCAWSGDAEPPRCHWERVPHQEAFADYVRVRNNTAILKDSVAFDVQRLRVLPETILVSRLDYYNCGPGLFSTSQSLSISGTKGWSISKTKGISTTLTIGLAGTFSVGIAQTQVSVSQSITTSSSTTETESVSATDARSANVSISVASGEAGYAEMLVYQTLGASSL</sequence>
<comment type="caution">
    <text evidence="2">The sequence shown here is derived from an EMBL/GenBank/DDBJ whole genome shotgun (WGS) entry which is preliminary data.</text>
</comment>
<dbReference type="Gene3D" id="2.170.15.10">
    <property type="entry name" value="Proaerolysin, chain A, domain 3"/>
    <property type="match status" value="1"/>
</dbReference>
<dbReference type="RefSeq" id="WP_269285238.1">
    <property type="nucleotide sequence ID" value="NZ_JAPVOI010000005.1"/>
</dbReference>
<feature type="signal peptide" evidence="1">
    <location>
        <begin position="1"/>
        <end position="22"/>
    </location>
</feature>
<evidence type="ECO:0000256" key="1">
    <source>
        <dbReference type="SAM" id="SignalP"/>
    </source>
</evidence>
<organism evidence="2 3">
    <name type="scientific">Sinorhizobium psoraleae</name>
    <dbReference type="NCBI Taxonomy" id="520838"/>
    <lineage>
        <taxon>Bacteria</taxon>
        <taxon>Pseudomonadati</taxon>
        <taxon>Pseudomonadota</taxon>
        <taxon>Alphaproteobacteria</taxon>
        <taxon>Hyphomicrobiales</taxon>
        <taxon>Rhizobiaceae</taxon>
        <taxon>Sinorhizobium/Ensifer group</taxon>
        <taxon>Sinorhizobium</taxon>
    </lineage>
</organism>
<keyword evidence="3" id="KW-1185">Reference proteome</keyword>
<keyword evidence="1" id="KW-0732">Signal</keyword>
<dbReference type="Proteomes" id="UP001079430">
    <property type="component" value="Unassembled WGS sequence"/>
</dbReference>
<feature type="chain" id="PRO_5046901462" evidence="1">
    <location>
        <begin position="23"/>
        <end position="217"/>
    </location>
</feature>
<reference evidence="2" key="1">
    <citation type="submission" date="2022-10" db="EMBL/GenBank/DDBJ databases">
        <title>Whole genome sequencing of three plant growth promoting bacteria isolated from Vachellia tortilis subsp. raddiana in Morocco.</title>
        <authorList>
            <person name="Hnini M."/>
            <person name="Zouagui R."/>
            <person name="Zouagui H."/>
            <person name="Chemao Elfihri M.-W."/>
            <person name="Ibrahimi A."/>
            <person name="Sbabou L."/>
            <person name="Aurag J."/>
        </authorList>
    </citation>
    <scope>NUCLEOTIDE SEQUENCE</scope>
    <source>
        <strain evidence="2">LMR678</strain>
    </source>
</reference>
<dbReference type="SUPFAM" id="SSF56973">
    <property type="entry name" value="Aerolisin/ETX pore-forming domain"/>
    <property type="match status" value="1"/>
</dbReference>
<name>A0ABT4KNN7_9HYPH</name>